<dbReference type="GO" id="GO:0032259">
    <property type="term" value="P:methylation"/>
    <property type="evidence" value="ECO:0007669"/>
    <property type="project" value="UniProtKB-KW"/>
</dbReference>
<feature type="compositionally biased region" description="Basic and acidic residues" evidence="11">
    <location>
        <begin position="285"/>
        <end position="301"/>
    </location>
</feature>
<keyword evidence="15" id="KW-1185">Reference proteome</keyword>
<dbReference type="CDD" id="cd10518">
    <property type="entry name" value="SET_SETD1-like"/>
    <property type="match status" value="1"/>
</dbReference>
<feature type="region of interest" description="Disordered" evidence="11">
    <location>
        <begin position="986"/>
        <end position="1019"/>
    </location>
</feature>
<feature type="domain" description="SET" evidence="12">
    <location>
        <begin position="1121"/>
        <end position="1237"/>
    </location>
</feature>
<organism evidence="14 15">
    <name type="scientific">Skeletonema marinoi</name>
    <dbReference type="NCBI Taxonomy" id="267567"/>
    <lineage>
        <taxon>Eukaryota</taxon>
        <taxon>Sar</taxon>
        <taxon>Stramenopiles</taxon>
        <taxon>Ochrophyta</taxon>
        <taxon>Bacillariophyta</taxon>
        <taxon>Coscinodiscophyceae</taxon>
        <taxon>Thalassiosirophycidae</taxon>
        <taxon>Thalassiosirales</taxon>
        <taxon>Skeletonemataceae</taxon>
        <taxon>Skeletonema</taxon>
        <taxon>Skeletonema marinoi-dohrnii complex</taxon>
    </lineage>
</organism>
<dbReference type="PROSITE" id="PS50280">
    <property type="entry name" value="SET"/>
    <property type="match status" value="1"/>
</dbReference>
<dbReference type="InterPro" id="IPR046341">
    <property type="entry name" value="SET_dom_sf"/>
</dbReference>
<protein>
    <recommendedName>
        <fullName evidence="2">[histone H3]-lysine(4) N-trimethyltransferase</fullName>
        <ecNumber evidence="2">2.1.1.354</ecNumber>
    </recommendedName>
</protein>
<sequence length="1268" mass="142309">MISSQLSPVKATMSYNDQYRERDRSSSYDDDRYPHPNYRSSRWDPSSDPRRSNSSYDRRSEIPCRFGMMCRNAVCPYRHDSLHGRPRDSSFDRRATIPCRDGMNCTRPLCPYKHESEASRSPSIPSNYSSSINSADVDRTNSNSIGRRFEPPPLIPLPVREQPPQQSLRTHSHMKQDFGKRFEPPSNPSKSQPSSEKVVQSTGERQRKLLSFIPPKISKETLDAKQSEIMQQRFVPNRTTSIDADSLAKRQQPVTSNAKSSSVVTNNTIKTDNEKCDTILEPKPMEVDMRSKPDIMDKDSSNSKQNETIDVSGNSKVESRPRLTEQQQSPQRTMAASVDSNNCKTCQDRKNDDIPKPKPVQKLVNPLPKALANSTARKSELKPNCAKKEKVRVASQSTSTLANLLSSQRRSAAQLQRYRVQQARPFEKIQSDIPIISTVPKSSSNNEILSRTHVSTKQQDDVTNVKKNLTKDMHKIDDRVPNCEKKDALNCIKESTISKLVAKEDKAHTTGTKKRKADEIKSTVAAAADIDTAVAAKPRKKNKGVNPFRVKVGSVVSVRFRNISEGGNPGVIQVANDEQSPEDKPKLFEAWSEPIAGRHDGLSLLGCRIKCIFAKSFVEKWLEKNTNVDDGSIQNNIEGNVVSILGSDDQNDKGGIIIGLLVDREKIKSLPFLQVIPDDTFSSSKLALRRIEDKIRGETNVVVKVILASVMDKKKGVKLNRSVVKQWVVRNRVVAKPSGKKPTKSERKAINLKKQALFVGDGNDMSQQQEKNWRWIAARAIAVNSTNESNSSDVASQLVGEVTAMVVHEDPGACGSLATVTIRRMWTPEQTKTGRMGVHDHLELFDDHDGEVYFQAPVEELVVTGKSVSRQLDVSQLSSKSEERNFHITHSYNASDGTYKSLLGGVCDCRLCSLCNVEMTKVAISSPPLDTNNGNQFTTDESISSLITSMIESVNPVNFTLPNDVGSIAIRPSYLPNIGSMKSDLYSEANPVREDKKSQPRRKKKHKRKKRVTGAHDDDIHLDDEEDSVKFKPTCSRTIPFDDIMSDYWYLRNKKTTSVGARRDPSTREIARPRAIESKTKEEVTTLLTGRAARANQRRMVKSLGTASTGVDRLAGRDREHYLRFGKSTIEGWGVFAEEPINAGDLIIEYRGELIGHAVADKREREYEDANVPDYMFRIDRTTVCDATRLGNVARFINASCSPNCYTQIITANENKRIVIYAKRNIARGEELCYDYKFPIEMDPTKRIPCGCGAIECRGYMNWDKRWD</sequence>
<dbReference type="EC" id="2.1.1.354" evidence="2"/>
<feature type="region of interest" description="Disordered" evidence="11">
    <location>
        <begin position="285"/>
        <end position="362"/>
    </location>
</feature>
<dbReference type="Gene3D" id="2.170.270.10">
    <property type="entry name" value="SET domain"/>
    <property type="match status" value="1"/>
</dbReference>
<evidence type="ECO:0000259" key="13">
    <source>
        <dbReference type="PROSITE" id="PS50868"/>
    </source>
</evidence>
<feature type="compositionally biased region" description="Polar residues" evidence="11">
    <location>
        <begin position="1"/>
        <end position="17"/>
    </location>
</feature>
<comment type="catalytic activity">
    <reaction evidence="9">
        <text>N(6)-methyl-L-lysyl(4)-[histone H3] + S-adenosyl-L-methionine = N(6),N(6)-dimethyl-L-lysyl(4)-[histone H3] + S-adenosyl-L-homocysteine + H(+)</text>
        <dbReference type="Rhea" id="RHEA:60268"/>
        <dbReference type="Rhea" id="RHEA-COMP:15540"/>
        <dbReference type="Rhea" id="RHEA-COMP:15543"/>
        <dbReference type="ChEBI" id="CHEBI:15378"/>
        <dbReference type="ChEBI" id="CHEBI:57856"/>
        <dbReference type="ChEBI" id="CHEBI:59789"/>
        <dbReference type="ChEBI" id="CHEBI:61929"/>
        <dbReference type="ChEBI" id="CHEBI:61976"/>
    </reaction>
</comment>
<reference evidence="14" key="1">
    <citation type="submission" date="2023-06" db="EMBL/GenBank/DDBJ databases">
        <title>Survivors Of The Sea: Transcriptome response of Skeletonema marinoi to long-term dormancy.</title>
        <authorList>
            <person name="Pinder M.I.M."/>
            <person name="Kourtchenko O."/>
            <person name="Robertson E.K."/>
            <person name="Larsson T."/>
            <person name="Maumus F."/>
            <person name="Osuna-Cruz C.M."/>
            <person name="Vancaester E."/>
            <person name="Stenow R."/>
            <person name="Vandepoele K."/>
            <person name="Ploug H."/>
            <person name="Bruchert V."/>
            <person name="Godhe A."/>
            <person name="Topel M."/>
        </authorList>
    </citation>
    <scope>NUCLEOTIDE SEQUENCE</scope>
    <source>
        <strain evidence="14">R05AC</strain>
    </source>
</reference>
<dbReference type="EMBL" id="JATAAI010000009">
    <property type="protein sequence ID" value="KAK1743320.1"/>
    <property type="molecule type" value="Genomic_DNA"/>
</dbReference>
<keyword evidence="5" id="KW-0949">S-adenosyl-L-methionine</keyword>
<keyword evidence="4 14" id="KW-0808">Transferase</keyword>
<dbReference type="PANTHER" id="PTHR45814">
    <property type="entry name" value="HISTONE-LYSINE N-METHYLTRANSFERASE SETD1"/>
    <property type="match status" value="1"/>
</dbReference>
<comment type="caution">
    <text evidence="14">The sequence shown here is derived from an EMBL/GenBank/DDBJ whole genome shotgun (WGS) entry which is preliminary data.</text>
</comment>
<dbReference type="SMART" id="SM00317">
    <property type="entry name" value="SET"/>
    <property type="match status" value="1"/>
</dbReference>
<feature type="region of interest" description="Disordered" evidence="11">
    <location>
        <begin position="114"/>
        <end position="211"/>
    </location>
</feature>
<feature type="region of interest" description="Disordered" evidence="11">
    <location>
        <begin position="1"/>
        <end position="58"/>
    </location>
</feature>
<evidence type="ECO:0000256" key="2">
    <source>
        <dbReference type="ARBA" id="ARBA00012182"/>
    </source>
</evidence>
<feature type="compositionally biased region" description="Polar residues" evidence="11">
    <location>
        <begin position="252"/>
        <end position="264"/>
    </location>
</feature>
<evidence type="ECO:0000256" key="7">
    <source>
        <dbReference type="ARBA" id="ARBA00023242"/>
    </source>
</evidence>
<dbReference type="GO" id="GO:0140999">
    <property type="term" value="F:histone H3K4 trimethyltransferase activity"/>
    <property type="evidence" value="ECO:0007669"/>
    <property type="project" value="UniProtKB-EC"/>
</dbReference>
<dbReference type="Pfam" id="PF00856">
    <property type="entry name" value="SET"/>
    <property type="match status" value="1"/>
</dbReference>
<evidence type="ECO:0000256" key="10">
    <source>
        <dbReference type="ARBA" id="ARBA00049129"/>
    </source>
</evidence>
<evidence type="ECO:0000256" key="4">
    <source>
        <dbReference type="ARBA" id="ARBA00022679"/>
    </source>
</evidence>
<evidence type="ECO:0000256" key="6">
    <source>
        <dbReference type="ARBA" id="ARBA00022853"/>
    </source>
</evidence>
<feature type="compositionally biased region" description="Low complexity" evidence="11">
    <location>
        <begin position="119"/>
        <end position="134"/>
    </location>
</feature>
<feature type="compositionally biased region" description="Basic and acidic residues" evidence="11">
    <location>
        <begin position="18"/>
        <end position="34"/>
    </location>
</feature>
<dbReference type="PROSITE" id="PS50868">
    <property type="entry name" value="POST_SET"/>
    <property type="match status" value="1"/>
</dbReference>
<evidence type="ECO:0000313" key="14">
    <source>
        <dbReference type="EMBL" id="KAK1743320.1"/>
    </source>
</evidence>
<comment type="catalytic activity">
    <reaction evidence="8">
        <text>L-lysyl(4)-[histone H3] + 3 S-adenosyl-L-methionine = N(6),N(6),N(6)-trimethyl-L-lysyl(4)-[histone H3] + 3 S-adenosyl-L-homocysteine + 3 H(+)</text>
        <dbReference type="Rhea" id="RHEA:60260"/>
        <dbReference type="Rhea" id="RHEA-COMP:15537"/>
        <dbReference type="Rhea" id="RHEA-COMP:15547"/>
        <dbReference type="ChEBI" id="CHEBI:15378"/>
        <dbReference type="ChEBI" id="CHEBI:29969"/>
        <dbReference type="ChEBI" id="CHEBI:57856"/>
        <dbReference type="ChEBI" id="CHEBI:59789"/>
        <dbReference type="ChEBI" id="CHEBI:61961"/>
        <dbReference type="EC" id="2.1.1.354"/>
    </reaction>
</comment>
<dbReference type="PANTHER" id="PTHR45814:SF2">
    <property type="entry name" value="HISTONE-LYSINE N-METHYLTRANSFERASE SETD1"/>
    <property type="match status" value="1"/>
</dbReference>
<keyword evidence="7" id="KW-0539">Nucleus</keyword>
<dbReference type="GO" id="GO:0048188">
    <property type="term" value="C:Set1C/COMPASS complex"/>
    <property type="evidence" value="ECO:0007669"/>
    <property type="project" value="TreeGrafter"/>
</dbReference>
<feature type="compositionally biased region" description="Basic and acidic residues" evidence="11">
    <location>
        <begin position="346"/>
        <end position="356"/>
    </location>
</feature>
<dbReference type="AlphaFoldDB" id="A0AAD8YD34"/>
<feature type="compositionally biased region" description="Basic residues" evidence="11">
    <location>
        <begin position="999"/>
        <end position="1013"/>
    </location>
</feature>
<proteinExistence type="predicted"/>
<feature type="region of interest" description="Disordered" evidence="11">
    <location>
        <begin position="236"/>
        <end position="264"/>
    </location>
</feature>
<dbReference type="Proteomes" id="UP001224775">
    <property type="component" value="Unassembled WGS sequence"/>
</dbReference>
<evidence type="ECO:0000256" key="3">
    <source>
        <dbReference type="ARBA" id="ARBA00022603"/>
    </source>
</evidence>
<accession>A0AAD8YD34</accession>
<dbReference type="InterPro" id="IPR003616">
    <property type="entry name" value="Post-SET_dom"/>
</dbReference>
<feature type="compositionally biased region" description="Polar residues" evidence="11">
    <location>
        <begin position="324"/>
        <end position="345"/>
    </location>
</feature>
<name>A0AAD8YD34_9STRA</name>
<dbReference type="InterPro" id="IPR001214">
    <property type="entry name" value="SET_dom"/>
</dbReference>
<evidence type="ECO:0000256" key="11">
    <source>
        <dbReference type="SAM" id="MobiDB-lite"/>
    </source>
</evidence>
<feature type="compositionally biased region" description="Basic and acidic residues" evidence="11">
    <location>
        <begin position="41"/>
        <end position="58"/>
    </location>
</feature>
<keyword evidence="3 14" id="KW-0489">Methyltransferase</keyword>
<dbReference type="Pfam" id="PF14608">
    <property type="entry name" value="zf-CCCH_2"/>
    <property type="match status" value="2"/>
</dbReference>
<evidence type="ECO:0000313" key="15">
    <source>
        <dbReference type="Proteomes" id="UP001224775"/>
    </source>
</evidence>
<feature type="compositionally biased region" description="Polar residues" evidence="11">
    <location>
        <begin position="302"/>
        <end position="316"/>
    </location>
</feature>
<gene>
    <name evidence="14" type="ORF">QTG54_005941</name>
</gene>
<evidence type="ECO:0000256" key="8">
    <source>
        <dbReference type="ARBA" id="ARBA00047571"/>
    </source>
</evidence>
<comment type="subcellular location">
    <subcellularLocation>
        <location evidence="1">Nucleus</location>
    </subcellularLocation>
</comment>
<evidence type="ECO:0000256" key="5">
    <source>
        <dbReference type="ARBA" id="ARBA00022691"/>
    </source>
</evidence>
<keyword evidence="6" id="KW-0156">Chromatin regulator</keyword>
<dbReference type="Gene3D" id="4.10.1000.30">
    <property type="match status" value="1"/>
</dbReference>
<dbReference type="SUPFAM" id="SSF82199">
    <property type="entry name" value="SET domain"/>
    <property type="match status" value="1"/>
</dbReference>
<feature type="compositionally biased region" description="Basic and acidic residues" evidence="11">
    <location>
        <begin position="174"/>
        <end position="183"/>
    </location>
</feature>
<dbReference type="SMART" id="SM00508">
    <property type="entry name" value="PostSET"/>
    <property type="match status" value="1"/>
</dbReference>
<comment type="catalytic activity">
    <reaction evidence="10">
        <text>N(6),N(6)-dimethyl-L-lysyl(4)-[histone H3] + S-adenosyl-L-methionine = N(6),N(6),N(6)-trimethyl-L-lysyl(4)-[histone H3] + S-adenosyl-L-homocysteine + H(+)</text>
        <dbReference type="Rhea" id="RHEA:60272"/>
        <dbReference type="Rhea" id="RHEA-COMP:15537"/>
        <dbReference type="Rhea" id="RHEA-COMP:15540"/>
        <dbReference type="ChEBI" id="CHEBI:15378"/>
        <dbReference type="ChEBI" id="CHEBI:57856"/>
        <dbReference type="ChEBI" id="CHEBI:59789"/>
        <dbReference type="ChEBI" id="CHEBI:61961"/>
        <dbReference type="ChEBI" id="CHEBI:61976"/>
    </reaction>
</comment>
<dbReference type="InterPro" id="IPR044570">
    <property type="entry name" value="Set1-like"/>
</dbReference>
<feature type="domain" description="Post-SET" evidence="13">
    <location>
        <begin position="1246"/>
        <end position="1262"/>
    </location>
</feature>
<evidence type="ECO:0000256" key="1">
    <source>
        <dbReference type="ARBA" id="ARBA00004123"/>
    </source>
</evidence>
<evidence type="ECO:0000256" key="9">
    <source>
        <dbReference type="ARBA" id="ARBA00047583"/>
    </source>
</evidence>
<evidence type="ECO:0000259" key="12">
    <source>
        <dbReference type="PROSITE" id="PS50280"/>
    </source>
</evidence>